<sequence length="186" mass="21727">MKLKHFLWRCLQNGLPANEAIYKRIGKGSNLCCGEDTETIEHIFFFCPKAQVVWRIALVRWKGITELQYNMWRWWDAVTQSAMKEQGMDRIKLKVNMLWQIWTARNKMTFQTENVDAKLIVDKAQQEWIEYEAENETDTRTNASSEVDRQIQQGWEPPKEGVIKINTDATISAKMVTTSLGIIARN</sequence>
<evidence type="ECO:0000313" key="2">
    <source>
        <dbReference type="Proteomes" id="UP001652660"/>
    </source>
</evidence>
<dbReference type="AlphaFoldDB" id="A0A6P6S7Z7"/>
<dbReference type="InterPro" id="IPR026960">
    <property type="entry name" value="RVT-Znf"/>
</dbReference>
<dbReference type="Proteomes" id="UP001652660">
    <property type="component" value="Chromosome 5e"/>
</dbReference>
<feature type="domain" description="Reverse transcriptase zinc-binding" evidence="1">
    <location>
        <begin position="2"/>
        <end position="54"/>
    </location>
</feature>
<reference evidence="3" key="2">
    <citation type="submission" date="2025-08" db="UniProtKB">
        <authorList>
            <consortium name="RefSeq"/>
        </authorList>
    </citation>
    <scope>IDENTIFICATION</scope>
    <source>
        <tissue evidence="3">Leaves</tissue>
    </source>
</reference>
<dbReference type="RefSeq" id="XP_027061996.1">
    <property type="nucleotide sequence ID" value="XM_027206195.1"/>
</dbReference>
<dbReference type="OrthoDB" id="1747175at2759"/>
<evidence type="ECO:0000259" key="1">
    <source>
        <dbReference type="Pfam" id="PF13966"/>
    </source>
</evidence>
<gene>
    <name evidence="3" type="primary">LOC113688386</name>
</gene>
<reference evidence="2" key="1">
    <citation type="journal article" date="2025" name="Foods">
        <title>Unveiling the Microbial Signatures of Arabica Coffee Cherries: Insights into Ripeness Specific Diversity, Functional Traits, and Implications for Quality and Safety.</title>
        <authorList>
            <consortium name="RefSeq"/>
            <person name="Tenea G.N."/>
            <person name="Cifuentes V."/>
            <person name="Reyes P."/>
            <person name="Cevallos-Vallejos M."/>
        </authorList>
    </citation>
    <scope>NUCLEOTIDE SEQUENCE [LARGE SCALE GENOMIC DNA]</scope>
</reference>
<keyword evidence="2" id="KW-1185">Reference proteome</keyword>
<name>A0A6P6S7Z7_COFAR</name>
<evidence type="ECO:0000313" key="3">
    <source>
        <dbReference type="RefSeq" id="XP_027061996.1"/>
    </source>
</evidence>
<protein>
    <recommendedName>
        <fullName evidence="1">Reverse transcriptase zinc-binding domain-containing protein</fullName>
    </recommendedName>
</protein>
<dbReference type="GeneID" id="113688386"/>
<proteinExistence type="predicted"/>
<organism evidence="2 3">
    <name type="scientific">Coffea arabica</name>
    <name type="common">Arabian coffee</name>
    <dbReference type="NCBI Taxonomy" id="13443"/>
    <lineage>
        <taxon>Eukaryota</taxon>
        <taxon>Viridiplantae</taxon>
        <taxon>Streptophyta</taxon>
        <taxon>Embryophyta</taxon>
        <taxon>Tracheophyta</taxon>
        <taxon>Spermatophyta</taxon>
        <taxon>Magnoliopsida</taxon>
        <taxon>eudicotyledons</taxon>
        <taxon>Gunneridae</taxon>
        <taxon>Pentapetalae</taxon>
        <taxon>asterids</taxon>
        <taxon>lamiids</taxon>
        <taxon>Gentianales</taxon>
        <taxon>Rubiaceae</taxon>
        <taxon>Ixoroideae</taxon>
        <taxon>Gardenieae complex</taxon>
        <taxon>Bertiereae - Coffeeae clade</taxon>
        <taxon>Coffeeae</taxon>
        <taxon>Coffea</taxon>
    </lineage>
</organism>
<accession>A0A6P6S7Z7</accession>
<dbReference type="Pfam" id="PF13966">
    <property type="entry name" value="zf-RVT"/>
    <property type="match status" value="1"/>
</dbReference>